<accession>A0ABS7QVC9</accession>
<dbReference type="SUPFAM" id="SSF53850">
    <property type="entry name" value="Periplasmic binding protein-like II"/>
    <property type="match status" value="1"/>
</dbReference>
<dbReference type="InterPro" id="IPR000847">
    <property type="entry name" value="LysR_HTH_N"/>
</dbReference>
<dbReference type="Pfam" id="PF03466">
    <property type="entry name" value="LysR_substrate"/>
    <property type="match status" value="1"/>
</dbReference>
<dbReference type="InterPro" id="IPR050389">
    <property type="entry name" value="LysR-type_TF"/>
</dbReference>
<dbReference type="Gene3D" id="3.40.190.10">
    <property type="entry name" value="Periplasmic binding protein-like II"/>
    <property type="match status" value="2"/>
</dbReference>
<comment type="similarity">
    <text evidence="1">Belongs to the LysR transcriptional regulatory family.</text>
</comment>
<dbReference type="PANTHER" id="PTHR30118">
    <property type="entry name" value="HTH-TYPE TRANSCRIPTIONAL REGULATOR LEUO-RELATED"/>
    <property type="match status" value="1"/>
</dbReference>
<name>A0ABS7QVC9_9ACTN</name>
<dbReference type="InterPro" id="IPR036390">
    <property type="entry name" value="WH_DNA-bd_sf"/>
</dbReference>
<dbReference type="PROSITE" id="PS50931">
    <property type="entry name" value="HTH_LYSR"/>
    <property type="match status" value="1"/>
</dbReference>
<keyword evidence="2" id="KW-0805">Transcription regulation</keyword>
<dbReference type="PRINTS" id="PR00039">
    <property type="entry name" value="HTHLYSR"/>
</dbReference>
<dbReference type="InterPro" id="IPR037402">
    <property type="entry name" value="YidZ_PBP2"/>
</dbReference>
<evidence type="ECO:0000256" key="1">
    <source>
        <dbReference type="ARBA" id="ARBA00009437"/>
    </source>
</evidence>
<protein>
    <submittedName>
        <fullName evidence="7">LysR family transcriptional regulator</fullName>
    </submittedName>
</protein>
<evidence type="ECO:0000259" key="6">
    <source>
        <dbReference type="PROSITE" id="PS50931"/>
    </source>
</evidence>
<sequence length="329" mass="35413">MSPTGGGPPRGPGDGRGGGVTGAVAGRDALLCAGLESTQLQALHALLTERSVTGAARRLGRSQPTLSSALARLRRQFGDELLTRSGNTYRLTRFAEQLLPLAATAVVAVDRVFAAEAEFTPGTSRRTFTVVSSDHGVGTVGGRLVARVAAEAPNACVRFVPVTTRSIGHDDEYLRTVDGVFMPHGYLDLPRSIDLHTDRWVCVVAADNAAVGERLTMEDLRVLPWIATFADRLGRAPAWRQMELLGVIPRVVAVAESFLVVPQLVRGSGAVALLQEKVAALVAADPAFRVLDCPFDVVPLVEAFWWHPVHDDDPGHRWLRARLREISTP</sequence>
<dbReference type="InterPro" id="IPR005119">
    <property type="entry name" value="LysR_subst-bd"/>
</dbReference>
<evidence type="ECO:0000256" key="5">
    <source>
        <dbReference type="SAM" id="MobiDB-lite"/>
    </source>
</evidence>
<gene>
    <name evidence="7" type="ORF">K7472_17375</name>
</gene>
<dbReference type="EMBL" id="JAINVZ010000011">
    <property type="protein sequence ID" value="MBY8886624.1"/>
    <property type="molecule type" value="Genomic_DNA"/>
</dbReference>
<evidence type="ECO:0000256" key="3">
    <source>
        <dbReference type="ARBA" id="ARBA00023125"/>
    </source>
</evidence>
<evidence type="ECO:0000256" key="4">
    <source>
        <dbReference type="ARBA" id="ARBA00023163"/>
    </source>
</evidence>
<keyword evidence="4" id="KW-0804">Transcription</keyword>
<keyword evidence="3" id="KW-0238">DNA-binding</keyword>
<dbReference type="CDD" id="cd08417">
    <property type="entry name" value="PBP2_Nitroaromatics_like"/>
    <property type="match status" value="1"/>
</dbReference>
<comment type="caution">
    <text evidence="7">The sequence shown here is derived from an EMBL/GenBank/DDBJ whole genome shotgun (WGS) entry which is preliminary data.</text>
</comment>
<keyword evidence="8" id="KW-1185">Reference proteome</keyword>
<feature type="domain" description="HTH lysR-type" evidence="6">
    <location>
        <begin position="35"/>
        <end position="92"/>
    </location>
</feature>
<feature type="region of interest" description="Disordered" evidence="5">
    <location>
        <begin position="1"/>
        <end position="20"/>
    </location>
</feature>
<dbReference type="PANTHER" id="PTHR30118:SF15">
    <property type="entry name" value="TRANSCRIPTIONAL REGULATORY PROTEIN"/>
    <property type="match status" value="1"/>
</dbReference>
<evidence type="ECO:0000256" key="2">
    <source>
        <dbReference type="ARBA" id="ARBA00023015"/>
    </source>
</evidence>
<organism evidence="7 8">
    <name type="scientific">Streptantibioticus parmotrematis</name>
    <dbReference type="NCBI Taxonomy" id="2873249"/>
    <lineage>
        <taxon>Bacteria</taxon>
        <taxon>Bacillati</taxon>
        <taxon>Actinomycetota</taxon>
        <taxon>Actinomycetes</taxon>
        <taxon>Kitasatosporales</taxon>
        <taxon>Streptomycetaceae</taxon>
        <taxon>Streptantibioticus</taxon>
    </lineage>
</organism>
<dbReference type="Proteomes" id="UP001198565">
    <property type="component" value="Unassembled WGS sequence"/>
</dbReference>
<proteinExistence type="inferred from homology"/>
<evidence type="ECO:0000313" key="7">
    <source>
        <dbReference type="EMBL" id="MBY8886624.1"/>
    </source>
</evidence>
<dbReference type="SUPFAM" id="SSF46785">
    <property type="entry name" value="Winged helix' DNA-binding domain"/>
    <property type="match status" value="1"/>
</dbReference>
<evidence type="ECO:0000313" key="8">
    <source>
        <dbReference type="Proteomes" id="UP001198565"/>
    </source>
</evidence>
<dbReference type="Gene3D" id="1.10.10.10">
    <property type="entry name" value="Winged helix-like DNA-binding domain superfamily/Winged helix DNA-binding domain"/>
    <property type="match status" value="1"/>
</dbReference>
<dbReference type="InterPro" id="IPR036388">
    <property type="entry name" value="WH-like_DNA-bd_sf"/>
</dbReference>
<reference evidence="7 8" key="1">
    <citation type="submission" date="2021-08" db="EMBL/GenBank/DDBJ databases">
        <title>Streptomyces sp. PTM05 isolated from lichen.</title>
        <authorList>
            <person name="Somphong A."/>
            <person name="Phongsopitanun W."/>
            <person name="Tanasupawat S."/>
        </authorList>
    </citation>
    <scope>NUCLEOTIDE SEQUENCE [LARGE SCALE GENOMIC DNA]</scope>
    <source>
        <strain evidence="7 8">Ptm05</strain>
    </source>
</reference>
<dbReference type="Pfam" id="PF00126">
    <property type="entry name" value="HTH_1"/>
    <property type="match status" value="1"/>
</dbReference>